<dbReference type="RefSeq" id="WP_159749129.1">
    <property type="nucleotide sequence ID" value="NZ_WUQX01000001.1"/>
</dbReference>
<dbReference type="SUPFAM" id="SSF52540">
    <property type="entry name" value="P-loop containing nucleoside triphosphate hydrolases"/>
    <property type="match status" value="1"/>
</dbReference>
<dbReference type="InterPro" id="IPR007111">
    <property type="entry name" value="NACHT_NTPase"/>
</dbReference>
<keyword evidence="3" id="KW-1185">Reference proteome</keyword>
<reference evidence="2 3" key="1">
    <citation type="submission" date="2019-12" db="EMBL/GenBank/DDBJ databases">
        <title>Sporaefaciens musculi gen. nov., sp. nov., a novel bacterium isolated from the caecum of an obese mouse.</title>
        <authorList>
            <person name="Rasmussen T.S."/>
            <person name="Streidl T."/>
            <person name="Hitch T.C.A."/>
            <person name="Wortmann E."/>
            <person name="Deptula P."/>
            <person name="Hansen M."/>
            <person name="Nielsen D.S."/>
            <person name="Clavel T."/>
            <person name="Vogensen F.K."/>
        </authorList>
    </citation>
    <scope>NUCLEOTIDE SEQUENCE [LARGE SCALE GENOMIC DNA]</scope>
    <source>
        <strain evidence="2 3">WCA-9-b2</strain>
    </source>
</reference>
<protein>
    <submittedName>
        <fullName evidence="2">NACHT domain-containing protein</fullName>
    </submittedName>
</protein>
<evidence type="ECO:0000313" key="2">
    <source>
        <dbReference type="EMBL" id="MXP74092.1"/>
    </source>
</evidence>
<accession>A0A7X3MD21</accession>
<dbReference type="Proteomes" id="UP000460412">
    <property type="component" value="Unassembled WGS sequence"/>
</dbReference>
<feature type="domain" description="NACHT" evidence="1">
    <location>
        <begin position="261"/>
        <end position="390"/>
    </location>
</feature>
<dbReference type="EMBL" id="WUQX01000001">
    <property type="protein sequence ID" value="MXP74092.1"/>
    <property type="molecule type" value="Genomic_DNA"/>
</dbReference>
<gene>
    <name evidence="2" type="ORF">GN277_01160</name>
</gene>
<dbReference type="InterPro" id="IPR027417">
    <property type="entry name" value="P-loop_NTPase"/>
</dbReference>
<evidence type="ECO:0000259" key="1">
    <source>
        <dbReference type="Pfam" id="PF05729"/>
    </source>
</evidence>
<dbReference type="Gene3D" id="3.40.50.300">
    <property type="entry name" value="P-loop containing nucleotide triphosphate hydrolases"/>
    <property type="match status" value="1"/>
</dbReference>
<evidence type="ECO:0000313" key="3">
    <source>
        <dbReference type="Proteomes" id="UP000460412"/>
    </source>
</evidence>
<name>A0A7X3MD21_9FIRM</name>
<proteinExistence type="predicted"/>
<dbReference type="AlphaFoldDB" id="A0A7X3MD21"/>
<comment type="caution">
    <text evidence="2">The sequence shown here is derived from an EMBL/GenBank/DDBJ whole genome shotgun (WGS) entry which is preliminary data.</text>
</comment>
<dbReference type="Pfam" id="PF05729">
    <property type="entry name" value="NACHT"/>
    <property type="match status" value="1"/>
</dbReference>
<organism evidence="2 3">
    <name type="scientific">Sporofaciens musculi</name>
    <dbReference type="NCBI Taxonomy" id="2681861"/>
    <lineage>
        <taxon>Bacteria</taxon>
        <taxon>Bacillati</taxon>
        <taxon>Bacillota</taxon>
        <taxon>Clostridia</taxon>
        <taxon>Lachnospirales</taxon>
        <taxon>Lachnospiraceae</taxon>
        <taxon>Sporofaciens</taxon>
    </lineage>
</organism>
<sequence>MIVIEVYVIEEEDMAILDWDNFERIHGGVGGAWKAFENVCFELVRKKYGKESNVKKVRPFMGDHGIDIYVNHIGVEPIHIYQCKYFQNGVGKSQQNQIRESFSTIMSSEDYEVSSWTLMFPQDMTFEENIWWCKWKTKMNKRMPNVEISCLCGQALIQEIQDYGIYDKYFSGFTNDKYNDVEKKENAASVIDSYIKNYTSVMFLQEEDEPQIKLMDLYISPEYEIFLSEVEKLDDPNLDLTEYVEIFANDDGKSNQNTLPVLFIEGHAGIGKTTFISKVAHDVQEGKILAGIKLYIICLRDLVPSGKRINLLNPWMDFYEYLGICPSFEEFMIEMNGTVLILEGFDELSMIDNIQNENKSTYFNKLYHIMSQYKCNCHLIVTSRPDYLVEDNDWSKITFCKIIIKIKLLSKEKKLEWIHMAEQKGLRVRKGIKNDIVNSQKEDINVIISTPFTLYLIVHNNIELGTSYELWDIYFKIFGIETAKKNYDRIAHPSEILVDFIFDITREIAFLCLPIIN</sequence>